<gene>
    <name evidence="2" type="ORF">THAOC_23668</name>
</gene>
<feature type="non-terminal residue" evidence="2">
    <location>
        <position position="1"/>
    </location>
</feature>
<feature type="region of interest" description="Disordered" evidence="1">
    <location>
        <begin position="84"/>
        <end position="116"/>
    </location>
</feature>
<evidence type="ECO:0000256" key="1">
    <source>
        <dbReference type="SAM" id="MobiDB-lite"/>
    </source>
</evidence>
<sequence length="116" mass="12590">HGTRPAVASLRLGDICGAASSAEEEEHRDLAIAGVRWRRGAQWETWARSLGPWREVTGLLQRGFSHGDSDRKVAAPVIGNCLGGVGGSPDIQQPHCPRYTTRRHRSGSGKRRPKSA</sequence>
<comment type="caution">
    <text evidence="2">The sequence shown here is derived from an EMBL/GenBank/DDBJ whole genome shotgun (WGS) entry which is preliminary data.</text>
</comment>
<evidence type="ECO:0000313" key="2">
    <source>
        <dbReference type="EMBL" id="EJK56441.1"/>
    </source>
</evidence>
<protein>
    <submittedName>
        <fullName evidence="2">Uncharacterized protein</fullName>
    </submittedName>
</protein>
<dbReference type="Proteomes" id="UP000266841">
    <property type="component" value="Unassembled WGS sequence"/>
</dbReference>
<keyword evidence="3" id="KW-1185">Reference proteome</keyword>
<evidence type="ECO:0000313" key="3">
    <source>
        <dbReference type="Proteomes" id="UP000266841"/>
    </source>
</evidence>
<name>K0S6A0_THAOC</name>
<feature type="compositionally biased region" description="Basic residues" evidence="1">
    <location>
        <begin position="100"/>
        <end position="116"/>
    </location>
</feature>
<proteinExistence type="predicted"/>
<dbReference type="AlphaFoldDB" id="K0S6A0"/>
<organism evidence="2 3">
    <name type="scientific">Thalassiosira oceanica</name>
    <name type="common">Marine diatom</name>
    <dbReference type="NCBI Taxonomy" id="159749"/>
    <lineage>
        <taxon>Eukaryota</taxon>
        <taxon>Sar</taxon>
        <taxon>Stramenopiles</taxon>
        <taxon>Ochrophyta</taxon>
        <taxon>Bacillariophyta</taxon>
        <taxon>Coscinodiscophyceae</taxon>
        <taxon>Thalassiosirophycidae</taxon>
        <taxon>Thalassiosirales</taxon>
        <taxon>Thalassiosiraceae</taxon>
        <taxon>Thalassiosira</taxon>
    </lineage>
</organism>
<accession>K0S6A0</accession>
<dbReference type="EMBL" id="AGNL01031396">
    <property type="protein sequence ID" value="EJK56441.1"/>
    <property type="molecule type" value="Genomic_DNA"/>
</dbReference>
<reference evidence="2 3" key="1">
    <citation type="journal article" date="2012" name="Genome Biol.">
        <title>Genome and low-iron response of an oceanic diatom adapted to chronic iron limitation.</title>
        <authorList>
            <person name="Lommer M."/>
            <person name="Specht M."/>
            <person name="Roy A.S."/>
            <person name="Kraemer L."/>
            <person name="Andreson R."/>
            <person name="Gutowska M.A."/>
            <person name="Wolf J."/>
            <person name="Bergner S.V."/>
            <person name="Schilhabel M.B."/>
            <person name="Klostermeier U.C."/>
            <person name="Beiko R.G."/>
            <person name="Rosenstiel P."/>
            <person name="Hippler M."/>
            <person name="Laroche J."/>
        </authorList>
    </citation>
    <scope>NUCLEOTIDE SEQUENCE [LARGE SCALE GENOMIC DNA]</scope>
    <source>
        <strain evidence="2 3">CCMP1005</strain>
    </source>
</reference>